<feature type="compositionally biased region" description="Low complexity" evidence="1">
    <location>
        <begin position="52"/>
        <end position="67"/>
    </location>
</feature>
<gene>
    <name evidence="2" type="ORF">NP493_195g04031</name>
</gene>
<feature type="compositionally biased region" description="Polar residues" evidence="1">
    <location>
        <begin position="103"/>
        <end position="118"/>
    </location>
</feature>
<organism evidence="2 3">
    <name type="scientific">Ridgeia piscesae</name>
    <name type="common">Tubeworm</name>
    <dbReference type="NCBI Taxonomy" id="27915"/>
    <lineage>
        <taxon>Eukaryota</taxon>
        <taxon>Metazoa</taxon>
        <taxon>Spiralia</taxon>
        <taxon>Lophotrochozoa</taxon>
        <taxon>Annelida</taxon>
        <taxon>Polychaeta</taxon>
        <taxon>Sedentaria</taxon>
        <taxon>Canalipalpata</taxon>
        <taxon>Sabellida</taxon>
        <taxon>Siboglinidae</taxon>
        <taxon>Ridgeia</taxon>
    </lineage>
</organism>
<feature type="compositionally biased region" description="Acidic residues" evidence="1">
    <location>
        <begin position="186"/>
        <end position="195"/>
    </location>
</feature>
<feature type="compositionally biased region" description="Polar residues" evidence="1">
    <location>
        <begin position="68"/>
        <end position="79"/>
    </location>
</feature>
<proteinExistence type="predicted"/>
<dbReference type="AlphaFoldDB" id="A0AAD9P1U5"/>
<evidence type="ECO:0000256" key="1">
    <source>
        <dbReference type="SAM" id="MobiDB-lite"/>
    </source>
</evidence>
<dbReference type="EMBL" id="JAODUO010000195">
    <property type="protein sequence ID" value="KAK2186583.1"/>
    <property type="molecule type" value="Genomic_DNA"/>
</dbReference>
<feature type="region of interest" description="Disordered" evidence="1">
    <location>
        <begin position="1"/>
        <end position="84"/>
    </location>
</feature>
<accession>A0AAD9P1U5</accession>
<sequence length="229" mass="23952">MVDPPASEQPKWTDRRGHYRDRQDVCGTSFKPQIGIPSTANIADTDTTNQDGMSNTSHGGTSGTNSTCQINTSDTSQKGVSDIGDYNKVGMARLVSFSDMANTSEDATLGTDGNSDDNMPSPHSGGRQNNSSGLSCSSSGGSEMILGFSDVSINHGSADSESRLLATPSEGSTATGSPSGDSELLNSEETEDSSLSDDTYVRVEAPRVACFKEPEGRATDAVIHVDVKL</sequence>
<feature type="compositionally biased region" description="Polar residues" evidence="1">
    <location>
        <begin position="169"/>
        <end position="180"/>
    </location>
</feature>
<feature type="region of interest" description="Disordered" evidence="1">
    <location>
        <begin position="103"/>
        <end position="139"/>
    </location>
</feature>
<comment type="caution">
    <text evidence="2">The sequence shown here is derived from an EMBL/GenBank/DDBJ whole genome shotgun (WGS) entry which is preliminary data.</text>
</comment>
<dbReference type="Proteomes" id="UP001209878">
    <property type="component" value="Unassembled WGS sequence"/>
</dbReference>
<feature type="compositionally biased region" description="Polar residues" evidence="1">
    <location>
        <begin position="36"/>
        <end position="51"/>
    </location>
</feature>
<feature type="region of interest" description="Disordered" evidence="1">
    <location>
        <begin position="156"/>
        <end position="200"/>
    </location>
</feature>
<evidence type="ECO:0000313" key="3">
    <source>
        <dbReference type="Proteomes" id="UP001209878"/>
    </source>
</evidence>
<name>A0AAD9P1U5_RIDPI</name>
<evidence type="ECO:0000313" key="2">
    <source>
        <dbReference type="EMBL" id="KAK2186583.1"/>
    </source>
</evidence>
<feature type="compositionally biased region" description="Basic and acidic residues" evidence="1">
    <location>
        <begin position="11"/>
        <end position="24"/>
    </location>
</feature>
<protein>
    <submittedName>
        <fullName evidence="2">Uncharacterized protein</fullName>
    </submittedName>
</protein>
<reference evidence="2" key="1">
    <citation type="journal article" date="2023" name="Mol. Biol. Evol.">
        <title>Third-Generation Sequencing Reveals the Adaptive Role of the Epigenome in Three Deep-Sea Polychaetes.</title>
        <authorList>
            <person name="Perez M."/>
            <person name="Aroh O."/>
            <person name="Sun Y."/>
            <person name="Lan Y."/>
            <person name="Juniper S.K."/>
            <person name="Young C.R."/>
            <person name="Angers B."/>
            <person name="Qian P.Y."/>
        </authorList>
    </citation>
    <scope>NUCLEOTIDE SEQUENCE</scope>
    <source>
        <strain evidence="2">R07B-5</strain>
    </source>
</reference>
<keyword evidence="3" id="KW-1185">Reference proteome</keyword>